<dbReference type="EMBL" id="CP017634">
    <property type="protein sequence ID" value="ATW27589.1"/>
    <property type="molecule type" value="Genomic_DNA"/>
</dbReference>
<evidence type="ECO:0000256" key="1">
    <source>
        <dbReference type="ARBA" id="ARBA00022737"/>
    </source>
</evidence>
<evidence type="ECO:0000256" key="2">
    <source>
        <dbReference type="SAM" id="SignalP"/>
    </source>
</evidence>
<dbReference type="Gene3D" id="1.20.1270.90">
    <property type="entry name" value="AF1782-like"/>
    <property type="match status" value="1"/>
</dbReference>
<feature type="signal peptide" evidence="2">
    <location>
        <begin position="1"/>
        <end position="34"/>
    </location>
</feature>
<sequence>MKKNRPSKTRKWMPYLLCLIMLFGFIAMTGTASAEKGASDVANHWAAAQINSWMEKGWITGYQDGSFKPNNYITRAEFMALVSKAQQLSQKTEIHFKDVKKDAWYYDDVAKAAAAGYLSGYEDQTIRPEKNITRAEVAAIIGKLAVLSSGGTDALNSFRDQEKIPVWCKDAVAAVVKNNLMNGYPDGTFAPAKPITRAEAVVTLAKLNDFTRARVTNIEKEGIYELIDGKKTVEGNVSIHVPGVTLKGITIKGDLVIAKGVGEGDVWFNQVTVTGKTRIQGGGANSIHFENCILENTVLVEKVGDTVRVVSSNGTVIKQLSADENVILDGAYQKVNISGNDIQVTIKGTVDTLIVAGEQTRVINDGSISDFTIADNIPGTTIENNNKIQSAVINAPAVITGSGSINSATLSSAASGTTFSKEPAKLELSEGVKATINGKEVVGEKGGTTITADKTTGSSGGGHSGGGVVSVTIKEMTVSKGSSATELIVRATVANAAENAQAVFELYPMGSETAKYTYTETAENGLISHTFSDITEDSYLAKITIGSVSATKEYYTMGKKVEMLQELLLEFPTDKEEADKIADSDLPALKGMVAEANGLIDELVKEGYPREDIKGDINDAGPVGGFYNYLGLGFATERIDRFLWEMEYIFGVLRDEDEGGGRFADLSIDGTVITMKVVKNARIGDIFDGHHMGEFLPIYGQPVLFTPSTLQIANINIIPEPVGSDIGMGIMSVAGKRNINYAFVKLAGKDSLADTWLNDVVGTSFSATHNGKNYCVNITAEHANKGMLAREIKAFSRLPEDYYTSGSMENLAAAVNDAQNIVDSANLTPEQLDQAYEKIKNAQKALRCNIAVDQRSLSNAVAQADQMQQEDYPLSFYSFMEEKKREAEGVLAQSRPTAQELQLAYNRLNDAMRECVLGKEKLDLYIEKIMALPESVEAVNRVTSVTFLQNLYNQCVAAQNAAVTYGVSNKDIADADFVSGGRLNIAYEKLATMNKSLQVLEEMKYALIPEYKLGGDIPLGAAVSMDINDINFVTNEINVHIIDPEALLADILKGARLLQYQYDAQIPASYPNYITVGSTRIATSPTAIVSPTGILLFRNALLAQTKIQYKSISLMDIKNINFYIEFYDSILPKYKVNFVLFDINKDFLEEKVAYAKNSMQTSIYFNDVYVANLLPELNEQVAVMEDIIARYDTLTKEEIETAYKAFSAASKDCTTWNAKFNELLYVLDGYPANREEKNAIPKSKRSSLDADIKNTESIITLLKGYGVSQEQIESLPNYANLNMAKERVAEFDKLNILNSQGLMKLPKTKELADAITTPEQIAAFRAVYADVKAQIATLVELGVPYSEIEALADYFRLAIAEARIADLDALENLSGESAVQPDNQENMVDDTENISLQLDRLREALQKLPDTKEEADAITGVEEITGLRSNYAEVQEKIRDLENLGYDMTQIEALDDYFRVAIAESRIAELDALEDLPGDADSEPDNQENVMDDTENISLQLSQLREALQKLPDTKEKAYAIIGAEEITELRSNYAEVQEKIRGLENSGYDMTQIEALDDYFRVAIAEFRIAELDAANEIIGLKGVIGHFGDPVHKERLAS</sequence>
<evidence type="ECO:0000259" key="3">
    <source>
        <dbReference type="PROSITE" id="PS51272"/>
    </source>
</evidence>
<keyword evidence="2" id="KW-0732">Signal</keyword>
<organism evidence="4 5">
    <name type="scientific">Formimonas warabiya</name>
    <dbReference type="NCBI Taxonomy" id="1761012"/>
    <lineage>
        <taxon>Bacteria</taxon>
        <taxon>Bacillati</taxon>
        <taxon>Bacillota</taxon>
        <taxon>Clostridia</taxon>
        <taxon>Eubacteriales</taxon>
        <taxon>Peptococcaceae</taxon>
        <taxon>Candidatus Formimonas</taxon>
    </lineage>
</organism>
<dbReference type="PANTHER" id="PTHR43308:SF5">
    <property type="entry name" value="S-LAYER PROTEIN _ PEPTIDOGLYCAN ENDO-BETA-N-ACETYLGLUCOSAMINIDASE"/>
    <property type="match status" value="1"/>
</dbReference>
<dbReference type="KEGG" id="fwa:DCMF_25065"/>
<reference evidence="4 5" key="1">
    <citation type="submission" date="2016-10" db="EMBL/GenBank/DDBJ databases">
        <title>Complete Genome Sequence of Peptococcaceae strain DCMF.</title>
        <authorList>
            <person name="Edwards R.J."/>
            <person name="Holland S.I."/>
            <person name="Deshpande N.P."/>
            <person name="Wong Y.K."/>
            <person name="Ertan H."/>
            <person name="Manefield M."/>
            <person name="Russell T.L."/>
            <person name="Lee M.J."/>
        </authorList>
    </citation>
    <scope>NUCLEOTIDE SEQUENCE [LARGE SCALE GENOMIC DNA]</scope>
    <source>
        <strain evidence="4 5">DCMF</strain>
    </source>
</reference>
<dbReference type="PANTHER" id="PTHR43308">
    <property type="entry name" value="OUTER MEMBRANE PROTEIN ALPHA-RELATED"/>
    <property type="match status" value="1"/>
</dbReference>
<dbReference type="InterPro" id="IPR051465">
    <property type="entry name" value="Cell_Envelope_Struct_Comp"/>
</dbReference>
<feature type="domain" description="SLH" evidence="3">
    <location>
        <begin position="33"/>
        <end position="91"/>
    </location>
</feature>
<feature type="chain" id="PRO_5018326668" description="SLH domain-containing protein" evidence="2">
    <location>
        <begin position="35"/>
        <end position="1600"/>
    </location>
</feature>
<keyword evidence="1" id="KW-0677">Repeat</keyword>
<name>A0A3G1KZ05_FORW1</name>
<evidence type="ECO:0000313" key="4">
    <source>
        <dbReference type="EMBL" id="ATW27589.1"/>
    </source>
</evidence>
<keyword evidence="5" id="KW-1185">Reference proteome</keyword>
<evidence type="ECO:0000313" key="5">
    <source>
        <dbReference type="Proteomes" id="UP000323521"/>
    </source>
</evidence>
<feature type="domain" description="SLH" evidence="3">
    <location>
        <begin position="156"/>
        <end position="218"/>
    </location>
</feature>
<dbReference type="Pfam" id="PF00395">
    <property type="entry name" value="SLH"/>
    <property type="match status" value="3"/>
</dbReference>
<protein>
    <recommendedName>
        <fullName evidence="3">SLH domain-containing protein</fullName>
    </recommendedName>
</protein>
<gene>
    <name evidence="4" type="ORF">DCMF_25065</name>
</gene>
<proteinExistence type="predicted"/>
<dbReference type="Proteomes" id="UP000323521">
    <property type="component" value="Chromosome"/>
</dbReference>
<accession>A0A3G1KZ05</accession>
<dbReference type="InterPro" id="IPR001119">
    <property type="entry name" value="SLH_dom"/>
</dbReference>
<dbReference type="OrthoDB" id="2744137at2"/>
<feature type="domain" description="SLH" evidence="3">
    <location>
        <begin position="92"/>
        <end position="155"/>
    </location>
</feature>
<dbReference type="PROSITE" id="PS51272">
    <property type="entry name" value="SLH"/>
    <property type="match status" value="3"/>
</dbReference>
<dbReference type="RefSeq" id="WP_148136958.1">
    <property type="nucleotide sequence ID" value="NZ_CP017634.1"/>
</dbReference>